<protein>
    <submittedName>
        <fullName evidence="6">Site-specific recombinase XerD</fullName>
    </submittedName>
</protein>
<dbReference type="InterPro" id="IPR010998">
    <property type="entry name" value="Integrase_recombinase_N"/>
</dbReference>
<feature type="domain" description="Tyr recombinase" evidence="4">
    <location>
        <begin position="105"/>
        <end position="279"/>
    </location>
</feature>
<dbReference type="GO" id="GO:0003677">
    <property type="term" value="F:DNA binding"/>
    <property type="evidence" value="ECO:0007669"/>
    <property type="project" value="UniProtKB-UniRule"/>
</dbReference>
<dbReference type="RefSeq" id="WP_058964427.1">
    <property type="nucleotide sequence ID" value="NZ_CABKVM010000017.1"/>
</dbReference>
<evidence type="ECO:0000256" key="1">
    <source>
        <dbReference type="ARBA" id="ARBA00023125"/>
    </source>
</evidence>
<accession>A0A4R1QMW9</accession>
<evidence type="ECO:0000259" key="5">
    <source>
        <dbReference type="PROSITE" id="PS51900"/>
    </source>
</evidence>
<proteinExistence type="predicted"/>
<dbReference type="Proteomes" id="UP000295184">
    <property type="component" value="Unassembled WGS sequence"/>
</dbReference>
<dbReference type="PROSITE" id="PS51900">
    <property type="entry name" value="CB"/>
    <property type="match status" value="1"/>
</dbReference>
<dbReference type="InterPro" id="IPR013762">
    <property type="entry name" value="Integrase-like_cat_sf"/>
</dbReference>
<evidence type="ECO:0000259" key="4">
    <source>
        <dbReference type="PROSITE" id="PS51898"/>
    </source>
</evidence>
<comment type="caution">
    <text evidence="6">The sequence shown here is derived from an EMBL/GenBank/DDBJ whole genome shotgun (WGS) entry which is preliminary data.</text>
</comment>
<dbReference type="PANTHER" id="PTHR30349">
    <property type="entry name" value="PHAGE INTEGRASE-RELATED"/>
    <property type="match status" value="1"/>
</dbReference>
<dbReference type="AlphaFoldDB" id="A0A4R1QMW9"/>
<dbReference type="InterPro" id="IPR044068">
    <property type="entry name" value="CB"/>
</dbReference>
<dbReference type="OrthoDB" id="9801717at2"/>
<dbReference type="SUPFAM" id="SSF56349">
    <property type="entry name" value="DNA breaking-rejoining enzymes"/>
    <property type="match status" value="1"/>
</dbReference>
<evidence type="ECO:0000256" key="2">
    <source>
        <dbReference type="ARBA" id="ARBA00023172"/>
    </source>
</evidence>
<reference evidence="6 7" key="1">
    <citation type="submission" date="2019-03" db="EMBL/GenBank/DDBJ databases">
        <title>Genomic Encyclopedia of Type Strains, Phase IV (KMG-IV): sequencing the most valuable type-strain genomes for metagenomic binning, comparative biology and taxonomic classification.</title>
        <authorList>
            <person name="Goeker M."/>
        </authorList>
    </citation>
    <scope>NUCLEOTIDE SEQUENCE [LARGE SCALE GENOMIC DNA]</scope>
    <source>
        <strain evidence="6 7">DSM 100451</strain>
    </source>
</reference>
<evidence type="ECO:0000313" key="6">
    <source>
        <dbReference type="EMBL" id="TCL53595.1"/>
    </source>
</evidence>
<keyword evidence="1 3" id="KW-0238">DNA-binding</keyword>
<keyword evidence="2" id="KW-0233">DNA recombination</keyword>
<dbReference type="GO" id="GO:0006310">
    <property type="term" value="P:DNA recombination"/>
    <property type="evidence" value="ECO:0007669"/>
    <property type="project" value="UniProtKB-KW"/>
</dbReference>
<evidence type="ECO:0000313" key="7">
    <source>
        <dbReference type="Proteomes" id="UP000295184"/>
    </source>
</evidence>
<evidence type="ECO:0000256" key="3">
    <source>
        <dbReference type="PROSITE-ProRule" id="PRU01248"/>
    </source>
</evidence>
<dbReference type="PROSITE" id="PS51898">
    <property type="entry name" value="TYR_RECOMBINASE"/>
    <property type="match status" value="1"/>
</dbReference>
<dbReference type="Gene3D" id="1.10.150.130">
    <property type="match status" value="1"/>
</dbReference>
<dbReference type="GO" id="GO:0015074">
    <property type="term" value="P:DNA integration"/>
    <property type="evidence" value="ECO:0007669"/>
    <property type="project" value="InterPro"/>
</dbReference>
<feature type="domain" description="Core-binding (CB)" evidence="5">
    <location>
        <begin position="9"/>
        <end position="87"/>
    </location>
</feature>
<dbReference type="STRING" id="1650663.GCA_001486665_02033"/>
<dbReference type="InterPro" id="IPR050090">
    <property type="entry name" value="Tyrosine_recombinase_XerCD"/>
</dbReference>
<dbReference type="PANTHER" id="PTHR30349:SF89">
    <property type="entry name" value="INTEGRASE_RECOMBINASE"/>
    <property type="match status" value="1"/>
</dbReference>
<organism evidence="6 7">
    <name type="scientific">Allofournierella massiliensis</name>
    <dbReference type="NCBI Taxonomy" id="1650663"/>
    <lineage>
        <taxon>Bacteria</taxon>
        <taxon>Bacillati</taxon>
        <taxon>Bacillota</taxon>
        <taxon>Clostridia</taxon>
        <taxon>Eubacteriales</taxon>
        <taxon>Oscillospiraceae</taxon>
        <taxon>Allofournierella</taxon>
    </lineage>
</organism>
<gene>
    <name evidence="6" type="ORF">EDD77_13016</name>
</gene>
<sequence>MNQSPAFAHISNEIINEYIQTLLEQERCAQTAKKYRRDLIRLMGFSPDGVLTKSLLVQWKETLILRYAPATVNTILAAVNGFLKYIGAFQLQLKPLRIQRSLFCKPERELTRNEYTQLVKQAMRQNDIQTALIIQTICSTGIRVSELQFITAEAVKLSYAQIRNKGKIRYVFLPKQLCQLLTRYLKQHKKKTGPVFTTRTGRPIHRINIWKSMKKLCSKAGIACSKVFPHNLRHLFARTHYAVHHNLGYLADILGHSDTNTTRIYTIESGITHAQQVDRLNLLVQTTCTQFRFKPIYTTK</sequence>
<dbReference type="InterPro" id="IPR002104">
    <property type="entry name" value="Integrase_catalytic"/>
</dbReference>
<name>A0A4R1QMW9_9FIRM</name>
<dbReference type="EMBL" id="SLUM01000030">
    <property type="protein sequence ID" value="TCL53595.1"/>
    <property type="molecule type" value="Genomic_DNA"/>
</dbReference>
<dbReference type="Pfam" id="PF00589">
    <property type="entry name" value="Phage_integrase"/>
    <property type="match status" value="1"/>
</dbReference>
<dbReference type="InterPro" id="IPR011010">
    <property type="entry name" value="DNA_brk_join_enz"/>
</dbReference>
<dbReference type="Gene3D" id="1.10.443.10">
    <property type="entry name" value="Intergrase catalytic core"/>
    <property type="match status" value="1"/>
</dbReference>